<feature type="domain" description="EF-hand" evidence="6">
    <location>
        <begin position="119"/>
        <end position="151"/>
    </location>
</feature>
<dbReference type="Gene3D" id="1.10.238.10">
    <property type="entry name" value="EF-hand"/>
    <property type="match status" value="2"/>
</dbReference>
<keyword evidence="8" id="KW-1185">Reference proteome</keyword>
<dbReference type="PROSITE" id="PS50222">
    <property type="entry name" value="EF_HAND_2"/>
    <property type="match status" value="4"/>
</dbReference>
<feature type="domain" description="EF-hand" evidence="6">
    <location>
        <begin position="83"/>
        <end position="118"/>
    </location>
</feature>
<keyword evidence="2" id="KW-0677">Repeat</keyword>
<dbReference type="Pfam" id="PF13499">
    <property type="entry name" value="EF-hand_7"/>
    <property type="match status" value="2"/>
</dbReference>
<organism evidence="7 8">
    <name type="scientific">Nasonia vitripennis</name>
    <name type="common">Parasitic wasp</name>
    <dbReference type="NCBI Taxonomy" id="7425"/>
    <lineage>
        <taxon>Eukaryota</taxon>
        <taxon>Metazoa</taxon>
        <taxon>Ecdysozoa</taxon>
        <taxon>Arthropoda</taxon>
        <taxon>Hexapoda</taxon>
        <taxon>Insecta</taxon>
        <taxon>Pterygota</taxon>
        <taxon>Neoptera</taxon>
        <taxon>Endopterygota</taxon>
        <taxon>Hymenoptera</taxon>
        <taxon>Apocrita</taxon>
        <taxon>Proctotrupomorpha</taxon>
        <taxon>Chalcidoidea</taxon>
        <taxon>Pteromalidae</taxon>
        <taxon>Pteromalinae</taxon>
        <taxon>Nasonia</taxon>
    </lineage>
</organism>
<dbReference type="InterPro" id="IPR011992">
    <property type="entry name" value="EF-hand-dom_pair"/>
</dbReference>
<dbReference type="FunFam" id="1.10.238.10:FF:000103">
    <property type="entry name" value="Troponin C Ib"/>
    <property type="match status" value="1"/>
</dbReference>
<dbReference type="PANTHER" id="PTHR23048">
    <property type="entry name" value="MYOSIN LIGHT CHAIN 1, 3"/>
    <property type="match status" value="1"/>
</dbReference>
<accession>A0A7M7Q174</accession>
<evidence type="ECO:0000256" key="2">
    <source>
        <dbReference type="ARBA" id="ARBA00022737"/>
    </source>
</evidence>
<dbReference type="InterPro" id="IPR002048">
    <property type="entry name" value="EF_hand_dom"/>
</dbReference>
<evidence type="ECO:0000313" key="7">
    <source>
        <dbReference type="EnsemblMetazoa" id="XP_031779879"/>
    </source>
</evidence>
<dbReference type="CDD" id="cd00051">
    <property type="entry name" value="EFh"/>
    <property type="match status" value="1"/>
</dbReference>
<reference evidence="7" key="1">
    <citation type="submission" date="2021-01" db="UniProtKB">
        <authorList>
            <consortium name="EnsemblMetazoa"/>
        </authorList>
    </citation>
    <scope>IDENTIFICATION</scope>
</reference>
<dbReference type="Proteomes" id="UP000002358">
    <property type="component" value="Unassembled WGS sequence"/>
</dbReference>
<dbReference type="SMR" id="A0A7M7Q174"/>
<evidence type="ECO:0000256" key="4">
    <source>
        <dbReference type="ARBA" id="ARBA00023179"/>
    </source>
</evidence>
<dbReference type="AlphaFoldDB" id="A0A7M7Q174"/>
<keyword evidence="3" id="KW-0106">Calcium</keyword>
<protein>
    <recommendedName>
        <fullName evidence="6">EF-hand domain-containing protein</fullName>
    </recommendedName>
</protein>
<dbReference type="InterPro" id="IPR018247">
    <property type="entry name" value="EF_Hand_1_Ca_BS"/>
</dbReference>
<dbReference type="SUPFAM" id="SSF47473">
    <property type="entry name" value="EF-hand"/>
    <property type="match status" value="1"/>
</dbReference>
<evidence type="ECO:0000256" key="5">
    <source>
        <dbReference type="ARBA" id="ARBA00038202"/>
    </source>
</evidence>
<evidence type="ECO:0000256" key="3">
    <source>
        <dbReference type="ARBA" id="ARBA00022837"/>
    </source>
</evidence>
<evidence type="ECO:0000259" key="6">
    <source>
        <dbReference type="PROSITE" id="PS50222"/>
    </source>
</evidence>
<dbReference type="InterPro" id="IPR050230">
    <property type="entry name" value="CALM/Myosin/TropC-like"/>
</dbReference>
<proteinExistence type="inferred from homology"/>
<sequence>MEDLNKEQVSQLKMAFDAFDHEKRGCISTDMVGTILVMLGHELNDETLRQIIAEVDVDASGELEFGEFCTLAGRFLVEEDTEAMAQELREAFRLYDKEGNGYITTEVFRDILHELDDQIPPEELDLMIEEIDTDGSGTLDFDEFMAVMKGE</sequence>
<dbReference type="GO" id="GO:0016460">
    <property type="term" value="C:myosin II complex"/>
    <property type="evidence" value="ECO:0007669"/>
    <property type="project" value="TreeGrafter"/>
</dbReference>
<evidence type="ECO:0000256" key="1">
    <source>
        <dbReference type="ARBA" id="ARBA00022723"/>
    </source>
</evidence>
<dbReference type="GeneID" id="103317091"/>
<dbReference type="EnsemblMetazoa" id="XM_031924019">
    <property type="protein sequence ID" value="XP_031779879"/>
    <property type="gene ID" value="LOC103317091"/>
</dbReference>
<dbReference type="GO" id="GO:0005509">
    <property type="term" value="F:calcium ion binding"/>
    <property type="evidence" value="ECO:0007669"/>
    <property type="project" value="InterPro"/>
</dbReference>
<name>A0A7M7Q174_NASVI</name>
<feature type="domain" description="EF-hand" evidence="6">
    <location>
        <begin position="43"/>
        <end position="78"/>
    </location>
</feature>
<keyword evidence="1" id="KW-0479">Metal-binding</keyword>
<keyword evidence="4" id="KW-0514">Muscle protein</keyword>
<evidence type="ECO:0000313" key="8">
    <source>
        <dbReference type="Proteomes" id="UP000002358"/>
    </source>
</evidence>
<comment type="similarity">
    <text evidence="5">Belongs to the troponin C family.</text>
</comment>
<dbReference type="PANTHER" id="PTHR23048:SF0">
    <property type="entry name" value="CALMODULIN LIKE 3"/>
    <property type="match status" value="1"/>
</dbReference>
<feature type="domain" description="EF-hand" evidence="6">
    <location>
        <begin position="7"/>
        <end position="42"/>
    </location>
</feature>
<dbReference type="PROSITE" id="PS00018">
    <property type="entry name" value="EF_HAND_1"/>
    <property type="match status" value="2"/>
</dbReference>
<dbReference type="RefSeq" id="XP_031779879.1">
    <property type="nucleotide sequence ID" value="XM_031924019.2"/>
</dbReference>
<dbReference type="SMART" id="SM00054">
    <property type="entry name" value="EFh"/>
    <property type="match status" value="4"/>
</dbReference>